<dbReference type="GO" id="GO:0008104">
    <property type="term" value="P:intracellular protein localization"/>
    <property type="evidence" value="ECO:0007669"/>
    <property type="project" value="TreeGrafter"/>
</dbReference>
<evidence type="ECO:0000313" key="6">
    <source>
        <dbReference type="EMBL" id="KAB7497934.1"/>
    </source>
</evidence>
<dbReference type="AlphaFoldDB" id="A0A5N5SUN7"/>
<dbReference type="PANTHER" id="PTHR33966">
    <property type="entry name" value="PROTEIN ODR-4 HOMOLOG"/>
    <property type="match status" value="1"/>
</dbReference>
<evidence type="ECO:0000256" key="3">
    <source>
        <dbReference type="ARBA" id="ARBA00022692"/>
    </source>
</evidence>
<dbReference type="Pfam" id="PF14778">
    <property type="entry name" value="ODR4-like"/>
    <property type="match status" value="1"/>
</dbReference>
<evidence type="ECO:0000256" key="2">
    <source>
        <dbReference type="ARBA" id="ARBA00010131"/>
    </source>
</evidence>
<accession>A0A5N5SUN7</accession>
<evidence type="ECO:0000256" key="5">
    <source>
        <dbReference type="ARBA" id="ARBA00023136"/>
    </source>
</evidence>
<reference evidence="6 7" key="1">
    <citation type="journal article" date="2019" name="PLoS Biol.">
        <title>Sex chromosomes control vertical transmission of feminizing Wolbachia symbionts in an isopod.</title>
        <authorList>
            <person name="Becking T."/>
            <person name="Chebbi M.A."/>
            <person name="Giraud I."/>
            <person name="Moumen B."/>
            <person name="Laverre T."/>
            <person name="Caubet Y."/>
            <person name="Peccoud J."/>
            <person name="Gilbert C."/>
            <person name="Cordaux R."/>
        </authorList>
    </citation>
    <scope>NUCLEOTIDE SEQUENCE [LARGE SCALE GENOMIC DNA]</scope>
    <source>
        <strain evidence="6">ANa2</strain>
        <tissue evidence="6">Whole body excluding digestive tract and cuticle</tissue>
    </source>
</reference>
<dbReference type="GO" id="GO:0016020">
    <property type="term" value="C:membrane"/>
    <property type="evidence" value="ECO:0007669"/>
    <property type="project" value="UniProtKB-SubCell"/>
</dbReference>
<comment type="similarity">
    <text evidence="2">Belongs to the ODR-4 family.</text>
</comment>
<evidence type="ECO:0000256" key="4">
    <source>
        <dbReference type="ARBA" id="ARBA00022989"/>
    </source>
</evidence>
<comment type="caution">
    <text evidence="6">The sequence shown here is derived from an EMBL/GenBank/DDBJ whole genome shotgun (WGS) entry which is preliminary data.</text>
</comment>
<dbReference type="PANTHER" id="PTHR33966:SF1">
    <property type="entry name" value="PROTEIN ODR-4 HOMOLOG"/>
    <property type="match status" value="1"/>
</dbReference>
<organism evidence="6 7">
    <name type="scientific">Armadillidium nasatum</name>
    <dbReference type="NCBI Taxonomy" id="96803"/>
    <lineage>
        <taxon>Eukaryota</taxon>
        <taxon>Metazoa</taxon>
        <taxon>Ecdysozoa</taxon>
        <taxon>Arthropoda</taxon>
        <taxon>Crustacea</taxon>
        <taxon>Multicrustacea</taxon>
        <taxon>Malacostraca</taxon>
        <taxon>Eumalacostraca</taxon>
        <taxon>Peracarida</taxon>
        <taxon>Isopoda</taxon>
        <taxon>Oniscidea</taxon>
        <taxon>Crinocheta</taxon>
        <taxon>Armadillidiidae</taxon>
        <taxon>Armadillidium</taxon>
    </lineage>
</organism>
<dbReference type="OrthoDB" id="21458at2759"/>
<dbReference type="InterPro" id="IPR029454">
    <property type="entry name" value="ODR-4-like"/>
</dbReference>
<protein>
    <submittedName>
        <fullName evidence="6">Protein odr-4-like protein</fullName>
    </submittedName>
</protein>
<keyword evidence="7" id="KW-1185">Reference proteome</keyword>
<keyword evidence="3" id="KW-0812">Transmembrane</keyword>
<dbReference type="EMBL" id="SEYY01019750">
    <property type="protein sequence ID" value="KAB7497934.1"/>
    <property type="molecule type" value="Genomic_DNA"/>
</dbReference>
<evidence type="ECO:0000313" key="7">
    <source>
        <dbReference type="Proteomes" id="UP000326759"/>
    </source>
</evidence>
<keyword evidence="5" id="KW-0472">Membrane</keyword>
<name>A0A5N5SUN7_9CRUS</name>
<sequence length="365" mass="40747">MLPGGLDICGLYIIGPLSDLNNFANQGKLKGILSSIHKISSAQYFGTKESSSEKLILFGCTKSLKVGIKSVNLGESGSTFASGDLKTQENNWLQINYNYSLSCPMYFSSEKNLQSLRKSVMTYLQSWAQSLKNTIILIDGKCYEESDICWSPETNSSKTSKRKKGSSEISVLKVVDAEILENLNNNESKGVSEIQDCYGSVLFSGHVAGRGYVIDKAPASAYFDAVRNDLIRTMYSRWEMHCDSLIEEPHGSSTEPVLHEPPRRLFLKGKTSIISLCDYLFPGDSIKDACQSAKELFDIDIEEENIEDNLENWADLNEFRKPETVSTFRDEEVFEDNISVVKRSNAFQFFFGGIAALLGYAYCVL</sequence>
<proteinExistence type="inferred from homology"/>
<dbReference type="Proteomes" id="UP000326759">
    <property type="component" value="Unassembled WGS sequence"/>
</dbReference>
<comment type="subcellular location">
    <subcellularLocation>
        <location evidence="1">Membrane</location>
    </subcellularLocation>
</comment>
<evidence type="ECO:0000256" key="1">
    <source>
        <dbReference type="ARBA" id="ARBA00004370"/>
    </source>
</evidence>
<gene>
    <name evidence="6" type="primary">ODR4</name>
    <name evidence="6" type="ORF">Anas_02898</name>
</gene>
<dbReference type="GO" id="GO:0012505">
    <property type="term" value="C:endomembrane system"/>
    <property type="evidence" value="ECO:0007669"/>
    <property type="project" value="TreeGrafter"/>
</dbReference>
<keyword evidence="4" id="KW-1133">Transmembrane helix</keyword>